<dbReference type="CDD" id="cd13578">
    <property type="entry name" value="PBP2_Bug27"/>
    <property type="match status" value="1"/>
</dbReference>
<dbReference type="Gene3D" id="3.40.190.10">
    <property type="entry name" value="Periplasmic binding protein-like II"/>
    <property type="match status" value="1"/>
</dbReference>
<accession>A0A4R3VH53</accession>
<dbReference type="PIRSF" id="PIRSF017082">
    <property type="entry name" value="YflP"/>
    <property type="match status" value="1"/>
</dbReference>
<evidence type="ECO:0000313" key="2">
    <source>
        <dbReference type="EMBL" id="TCV03152.1"/>
    </source>
</evidence>
<gene>
    <name evidence="2" type="ORF">EV686_101615</name>
</gene>
<keyword evidence="2" id="KW-0675">Receptor</keyword>
<organism evidence="2 3">
    <name type="scientific">Paracandidimonas soli</name>
    <dbReference type="NCBI Taxonomy" id="1917182"/>
    <lineage>
        <taxon>Bacteria</taxon>
        <taxon>Pseudomonadati</taxon>
        <taxon>Pseudomonadota</taxon>
        <taxon>Betaproteobacteria</taxon>
        <taxon>Burkholderiales</taxon>
        <taxon>Alcaligenaceae</taxon>
        <taxon>Paracandidimonas</taxon>
    </lineage>
</organism>
<evidence type="ECO:0000313" key="3">
    <source>
        <dbReference type="Proteomes" id="UP000294692"/>
    </source>
</evidence>
<dbReference type="Gene3D" id="3.40.190.150">
    <property type="entry name" value="Bordetella uptake gene, domain 1"/>
    <property type="match status" value="1"/>
</dbReference>
<dbReference type="Proteomes" id="UP000294692">
    <property type="component" value="Unassembled WGS sequence"/>
</dbReference>
<comment type="caution">
    <text evidence="2">The sequence shown here is derived from an EMBL/GenBank/DDBJ whole genome shotgun (WGS) entry which is preliminary data.</text>
</comment>
<dbReference type="EMBL" id="SMBX01000001">
    <property type="protein sequence ID" value="TCV03152.1"/>
    <property type="molecule type" value="Genomic_DNA"/>
</dbReference>
<keyword evidence="3" id="KW-1185">Reference proteome</keyword>
<dbReference type="RefSeq" id="WP_132473340.1">
    <property type="nucleotide sequence ID" value="NZ_JBEBWM010000055.1"/>
</dbReference>
<dbReference type="PANTHER" id="PTHR42928:SF5">
    <property type="entry name" value="BLR1237 PROTEIN"/>
    <property type="match status" value="1"/>
</dbReference>
<dbReference type="InterPro" id="IPR005064">
    <property type="entry name" value="BUG"/>
</dbReference>
<dbReference type="InterPro" id="IPR042100">
    <property type="entry name" value="Bug_dom1"/>
</dbReference>
<dbReference type="OrthoDB" id="8678477at2"/>
<protein>
    <submittedName>
        <fullName evidence="2">Tripartite-type tricarboxylate transporter receptor subunit TctC</fullName>
    </submittedName>
</protein>
<sequence>MKTTAKSSAVRRSPGIAAVRATVAALTLALPAIGLAASDYPNKPISLIVSYPAGGSVDVAARILQDPLSKSLGQTVVVENKGGAGGTIATGAVARAAPDGYTLLITLSSHTINPAIYTSLPFDTEKDLKPVSLVASAPQVLVAHPSFPPSSIAELIEYVKASKTEVPYGSAGTGSPSHIAGELLKLRAGNVKLMHVPYRGGGPATVDVVGGQIPLLWVSLPSVTSFIKNGQLKALAVSTEKRTPVMPDIPAVSETIEGFNVDSWYAIFAPAKTPDEAIEKLHGAIVEASKDKKVQESFMAQGAVAVGSTPAELDAVVKTEIPMWKDLAKKAGIQVN</sequence>
<dbReference type="PANTHER" id="PTHR42928">
    <property type="entry name" value="TRICARBOXYLATE-BINDING PROTEIN"/>
    <property type="match status" value="1"/>
</dbReference>
<dbReference type="AlphaFoldDB" id="A0A4R3VH53"/>
<name>A0A4R3VH53_9BURK</name>
<comment type="similarity">
    <text evidence="1">Belongs to the UPF0065 (bug) family.</text>
</comment>
<dbReference type="SUPFAM" id="SSF53850">
    <property type="entry name" value="Periplasmic binding protein-like II"/>
    <property type="match status" value="1"/>
</dbReference>
<reference evidence="2 3" key="1">
    <citation type="submission" date="2019-03" db="EMBL/GenBank/DDBJ databases">
        <title>Genomic Encyclopedia of Type Strains, Phase IV (KMG-IV): sequencing the most valuable type-strain genomes for metagenomic binning, comparative biology and taxonomic classification.</title>
        <authorList>
            <person name="Goeker M."/>
        </authorList>
    </citation>
    <scope>NUCLEOTIDE SEQUENCE [LARGE SCALE GENOMIC DNA]</scope>
    <source>
        <strain evidence="2 3">DSM 100048</strain>
    </source>
</reference>
<evidence type="ECO:0000256" key="1">
    <source>
        <dbReference type="ARBA" id="ARBA00006987"/>
    </source>
</evidence>
<dbReference type="Pfam" id="PF03401">
    <property type="entry name" value="TctC"/>
    <property type="match status" value="1"/>
</dbReference>
<proteinExistence type="inferred from homology"/>